<dbReference type="Pfam" id="PF04186">
    <property type="entry name" value="FxsA"/>
    <property type="match status" value="1"/>
</dbReference>
<feature type="transmembrane region" description="Helical" evidence="1">
    <location>
        <begin position="93"/>
        <end position="118"/>
    </location>
</feature>
<organism evidence="2 3">
    <name type="scientific">Rhodococcus rhodnii</name>
    <dbReference type="NCBI Taxonomy" id="38312"/>
    <lineage>
        <taxon>Bacteria</taxon>
        <taxon>Bacillati</taxon>
        <taxon>Actinomycetota</taxon>
        <taxon>Actinomycetes</taxon>
        <taxon>Mycobacteriales</taxon>
        <taxon>Nocardiaceae</taxon>
        <taxon>Rhodococcus</taxon>
    </lineage>
</organism>
<keyword evidence="1" id="KW-1133">Transmembrane helix</keyword>
<dbReference type="NCBIfam" id="NF008528">
    <property type="entry name" value="PRK11463.1-2"/>
    <property type="match status" value="1"/>
</dbReference>
<evidence type="ECO:0000313" key="2">
    <source>
        <dbReference type="EMBL" id="TXG91171.1"/>
    </source>
</evidence>
<comment type="caution">
    <text evidence="2">The sequence shown here is derived from an EMBL/GenBank/DDBJ whole genome shotgun (WGS) entry which is preliminary data.</text>
</comment>
<keyword evidence="1" id="KW-0812">Transmembrane</keyword>
<dbReference type="InterPro" id="IPR007313">
    <property type="entry name" value="FxsA"/>
</dbReference>
<evidence type="ECO:0000313" key="3">
    <source>
        <dbReference type="Proteomes" id="UP000471120"/>
    </source>
</evidence>
<gene>
    <name evidence="2" type="ORF">DW322_14270</name>
</gene>
<dbReference type="GO" id="GO:0016020">
    <property type="term" value="C:membrane"/>
    <property type="evidence" value="ECO:0007669"/>
    <property type="project" value="InterPro"/>
</dbReference>
<protein>
    <submittedName>
        <fullName evidence="2">FxsA family protein</fullName>
    </submittedName>
</protein>
<feature type="transmembrane region" description="Helical" evidence="1">
    <location>
        <begin position="20"/>
        <end position="39"/>
    </location>
</feature>
<reference evidence="2 3" key="1">
    <citation type="submission" date="2018-07" db="EMBL/GenBank/DDBJ databases">
        <title>Genome sequence of Rhodococcus rhodnii ATCC 35071 from Rhodnius prolixus.</title>
        <authorList>
            <person name="Patel V."/>
            <person name="Vogel K.J."/>
        </authorList>
    </citation>
    <scope>NUCLEOTIDE SEQUENCE [LARGE SCALE GENOMIC DNA]</scope>
    <source>
        <strain evidence="2 3">ATCC 35071</strain>
    </source>
</reference>
<dbReference type="PANTHER" id="PTHR35335:SF1">
    <property type="entry name" value="UPF0716 PROTEIN FXSA"/>
    <property type="match status" value="1"/>
</dbReference>
<evidence type="ECO:0000256" key="1">
    <source>
        <dbReference type="SAM" id="Phobius"/>
    </source>
</evidence>
<accession>A0A6P2CHH4</accession>
<sequence>MGRKTSVSYVEQDDTDGRTLTVPALFVLYVVTELAALLVTANFIGAGWTVLLLLAGTLVGLALLRSQWRRVMEGFRSASQGRGSPGSAVADGALVAAGSVLMVVPGLVTSVLGLLCLLPFTRMLMRPLAVAVAGRRGAAVMAGAGVYGRMRRPGGGDVIDGEVVAETHDTPEPGTTRADDAWQGRVLEGEIIDPADDQRRR</sequence>
<dbReference type="EMBL" id="QRCM01000001">
    <property type="protein sequence ID" value="TXG91171.1"/>
    <property type="molecule type" value="Genomic_DNA"/>
</dbReference>
<dbReference type="PANTHER" id="PTHR35335">
    <property type="entry name" value="UPF0716 PROTEIN FXSA"/>
    <property type="match status" value="1"/>
</dbReference>
<name>A0A6P2CHH4_9NOCA</name>
<dbReference type="AlphaFoldDB" id="A0A6P2CHH4"/>
<proteinExistence type="predicted"/>
<dbReference type="Proteomes" id="UP000471120">
    <property type="component" value="Unassembled WGS sequence"/>
</dbReference>
<feature type="transmembrane region" description="Helical" evidence="1">
    <location>
        <begin position="46"/>
        <end position="64"/>
    </location>
</feature>
<keyword evidence="1" id="KW-0472">Membrane</keyword>